<dbReference type="Gene3D" id="1.20.1560.10">
    <property type="entry name" value="ABC transporter type 1, transmembrane domain"/>
    <property type="match status" value="1"/>
</dbReference>
<keyword evidence="7 9" id="KW-1133">Transmembrane helix</keyword>
<dbReference type="InterPro" id="IPR003593">
    <property type="entry name" value="AAA+_ATPase"/>
</dbReference>
<accession>O68889</accession>
<keyword evidence="12" id="KW-0614">Plasmid</keyword>
<dbReference type="Gene3D" id="3.40.50.300">
    <property type="entry name" value="P-loop containing nucleotide triphosphate hydrolases"/>
    <property type="match status" value="1"/>
</dbReference>
<dbReference type="InterPro" id="IPR036640">
    <property type="entry name" value="ABC1_TM_sf"/>
</dbReference>
<dbReference type="PANTHER" id="PTHR43394:SF1">
    <property type="entry name" value="ATP-BINDING CASSETTE SUB-FAMILY B MEMBER 10, MITOCHONDRIAL"/>
    <property type="match status" value="1"/>
</dbReference>
<keyword evidence="6" id="KW-0067">ATP-binding</keyword>
<dbReference type="PROSITE" id="PS50929">
    <property type="entry name" value="ABC_TM1F"/>
    <property type="match status" value="1"/>
</dbReference>
<dbReference type="SMART" id="SM00382">
    <property type="entry name" value="AAA"/>
    <property type="match status" value="1"/>
</dbReference>
<dbReference type="Pfam" id="PF00664">
    <property type="entry name" value="ABC_membrane"/>
    <property type="match status" value="1"/>
</dbReference>
<dbReference type="InterPro" id="IPR039421">
    <property type="entry name" value="Type_1_exporter"/>
</dbReference>
<feature type="domain" description="ABC transporter" evidence="10">
    <location>
        <begin position="329"/>
        <end position="566"/>
    </location>
</feature>
<evidence type="ECO:0000256" key="4">
    <source>
        <dbReference type="ARBA" id="ARBA00022692"/>
    </source>
</evidence>
<feature type="transmembrane region" description="Helical" evidence="9">
    <location>
        <begin position="20"/>
        <end position="39"/>
    </location>
</feature>
<dbReference type="FunFam" id="3.40.50.300:FF:000221">
    <property type="entry name" value="Multidrug ABC transporter ATP-binding protein"/>
    <property type="match status" value="1"/>
</dbReference>
<evidence type="ECO:0000256" key="3">
    <source>
        <dbReference type="ARBA" id="ARBA00022475"/>
    </source>
</evidence>
<protein>
    <submittedName>
        <fullName evidence="12">LmrB</fullName>
    </submittedName>
</protein>
<gene>
    <name evidence="12" type="primary">lmrB</name>
</gene>
<dbReference type="AlphaFoldDB" id="O68889"/>
<dbReference type="Pfam" id="PF00005">
    <property type="entry name" value="ABC_tran"/>
    <property type="match status" value="1"/>
</dbReference>
<evidence type="ECO:0000256" key="1">
    <source>
        <dbReference type="ARBA" id="ARBA00004651"/>
    </source>
</evidence>
<feature type="transmembrane region" description="Helical" evidence="9">
    <location>
        <begin position="266"/>
        <end position="287"/>
    </location>
</feature>
<dbReference type="InterPro" id="IPR011527">
    <property type="entry name" value="ABC1_TM_dom"/>
</dbReference>
<dbReference type="SUPFAM" id="SSF90123">
    <property type="entry name" value="ABC transporter transmembrane region"/>
    <property type="match status" value="1"/>
</dbReference>
<dbReference type="EMBL" id="AF056207">
    <property type="protein sequence ID" value="AAC14278.2"/>
    <property type="molecule type" value="Genomic_DNA"/>
</dbReference>
<dbReference type="SUPFAM" id="SSF52540">
    <property type="entry name" value="P-loop containing nucleoside triphosphate hydrolases"/>
    <property type="match status" value="1"/>
</dbReference>
<dbReference type="PROSITE" id="PS50893">
    <property type="entry name" value="ABC_TRANSPORTER_2"/>
    <property type="match status" value="1"/>
</dbReference>
<feature type="domain" description="ABC transmembrane type-1" evidence="11">
    <location>
        <begin position="22"/>
        <end position="298"/>
    </location>
</feature>
<feature type="transmembrane region" description="Helical" evidence="9">
    <location>
        <begin position="124"/>
        <end position="149"/>
    </location>
</feature>
<evidence type="ECO:0000259" key="11">
    <source>
        <dbReference type="PROSITE" id="PS50929"/>
    </source>
</evidence>
<proteinExistence type="predicted"/>
<keyword evidence="3" id="KW-1003">Cell membrane</keyword>
<evidence type="ECO:0000256" key="2">
    <source>
        <dbReference type="ARBA" id="ARBA00022448"/>
    </source>
</evidence>
<name>O68889_LACLL</name>
<dbReference type="GO" id="GO:0005886">
    <property type="term" value="C:plasma membrane"/>
    <property type="evidence" value="ECO:0007669"/>
    <property type="project" value="UniProtKB-SubCell"/>
</dbReference>
<evidence type="ECO:0000259" key="10">
    <source>
        <dbReference type="PROSITE" id="PS50893"/>
    </source>
</evidence>
<feature type="transmembrane region" description="Helical" evidence="9">
    <location>
        <begin position="155"/>
        <end position="173"/>
    </location>
</feature>
<dbReference type="GO" id="GO:0015421">
    <property type="term" value="F:ABC-type oligopeptide transporter activity"/>
    <property type="evidence" value="ECO:0007669"/>
    <property type="project" value="TreeGrafter"/>
</dbReference>
<dbReference type="RefSeq" id="WP_011116716.1">
    <property type="nucleotide sequence ID" value="NC_004922.1"/>
</dbReference>
<feature type="transmembrane region" description="Helical" evidence="9">
    <location>
        <begin position="235"/>
        <end position="260"/>
    </location>
</feature>
<comment type="subcellular location">
    <subcellularLocation>
        <location evidence="1">Cell membrane</location>
        <topology evidence="1">Multi-pass membrane protein</topology>
    </subcellularLocation>
</comment>
<geneLocation type="plasmid" evidence="12">
    <name>pMN5</name>
</geneLocation>
<dbReference type="PANTHER" id="PTHR43394">
    <property type="entry name" value="ATP-DEPENDENT PERMEASE MDL1, MITOCHONDRIAL"/>
    <property type="match status" value="1"/>
</dbReference>
<evidence type="ECO:0000256" key="5">
    <source>
        <dbReference type="ARBA" id="ARBA00022741"/>
    </source>
</evidence>
<evidence type="ECO:0000256" key="8">
    <source>
        <dbReference type="ARBA" id="ARBA00023136"/>
    </source>
</evidence>
<evidence type="ECO:0000313" key="12">
    <source>
        <dbReference type="EMBL" id="AAC14278.2"/>
    </source>
</evidence>
<dbReference type="InterPro" id="IPR003439">
    <property type="entry name" value="ABC_transporter-like_ATP-bd"/>
</dbReference>
<feature type="transmembrane region" description="Helical" evidence="9">
    <location>
        <begin position="54"/>
        <end position="73"/>
    </location>
</feature>
<organism evidence="12">
    <name type="scientific">Lactococcus lactis subsp. lactis</name>
    <name type="common">Streptococcus lactis</name>
    <dbReference type="NCBI Taxonomy" id="1360"/>
    <lineage>
        <taxon>Bacteria</taxon>
        <taxon>Bacillati</taxon>
        <taxon>Bacillota</taxon>
        <taxon>Bacilli</taxon>
        <taxon>Lactobacillales</taxon>
        <taxon>Streptococcaceae</taxon>
        <taxon>Lactococcus</taxon>
    </lineage>
</organism>
<keyword evidence="4 9" id="KW-0812">Transmembrane</keyword>
<dbReference type="GO" id="GO:0016887">
    <property type="term" value="F:ATP hydrolysis activity"/>
    <property type="evidence" value="ECO:0007669"/>
    <property type="project" value="InterPro"/>
</dbReference>
<dbReference type="CDD" id="cd18551">
    <property type="entry name" value="ABC_6TM_LmrA_like"/>
    <property type="match status" value="1"/>
</dbReference>
<keyword evidence="2" id="KW-0813">Transport</keyword>
<sequence>MKFLKDKSIFDKSIKFKMVLPIFLGIIGVLFSLLVPLNFKKIIDSISQGINIDFKVFLIIFVLILLQLFFQIFSDYWLQKIGISTVGEIRLKIISKVLSLRKSYFDSNLSGDVSSILVNDASALSYLLSTTIPSIINSVISVVLITLMLFYLRNLSIVIIVLFPIMFLIYLPIGRILSKVSLEYQDELGKFNHYSQFITTENNFIKTAATEKLEYKKGQKNVLNLMSIGIRQAKVFAITTPLFYTVTIFGALLTITYGIYLVQHNFLTLGSFVAYITLFIQILNPLSAIGDSFSHIRGIDGATKRIFSILNEDEEDIMLGNSNLEFSELNFKSVDFTYNTGEKNILNDVTFKCDVGKTISIVGPSGSGKTTIFSLIEQFYTIDGGKIYIDGQDISSISLNHLRSNIGYVSQQYPLILGTIRDNLVYGIKNKVISDNELIRVSKLTNFFEVIDKLPEGLNTFVGDKGVLLSEGQKQRLSVTRVLLLNPKILLLDEITSALDSYSEKVIQNTLEGFGKDKITIMIAHRLSTVKNSDFIIFLENGKITGIGNHEELYSKHDCINHLFRIN</sequence>
<dbReference type="InterPro" id="IPR027417">
    <property type="entry name" value="P-loop_NTPase"/>
</dbReference>
<keyword evidence="8 9" id="KW-0472">Membrane</keyword>
<evidence type="ECO:0000256" key="7">
    <source>
        <dbReference type="ARBA" id="ARBA00022989"/>
    </source>
</evidence>
<reference evidence="12" key="1">
    <citation type="journal article" date="2003" name="J. Biol. Chem.">
        <title>Novel mechanism of bacteriocin secretion and immunity carried out by lactococcal multidrug resistance proteins.</title>
        <authorList>
            <person name="Gajic O."/>
            <person name="Buist G."/>
            <person name="Kojic M."/>
            <person name="Topisirovic L."/>
            <person name="Kuipers O.P."/>
            <person name="Kok J."/>
        </authorList>
    </citation>
    <scope>NUCLEOTIDE SEQUENCE</scope>
    <source>
        <strain evidence="12">BGMN1-5</strain>
        <plasmid evidence="12">pMN5</plasmid>
    </source>
</reference>
<keyword evidence="5" id="KW-0547">Nucleotide-binding</keyword>
<evidence type="ECO:0000256" key="6">
    <source>
        <dbReference type="ARBA" id="ARBA00022840"/>
    </source>
</evidence>
<dbReference type="GO" id="GO:0005524">
    <property type="term" value="F:ATP binding"/>
    <property type="evidence" value="ECO:0007669"/>
    <property type="project" value="UniProtKB-KW"/>
</dbReference>
<evidence type="ECO:0000256" key="9">
    <source>
        <dbReference type="SAM" id="Phobius"/>
    </source>
</evidence>